<evidence type="ECO:0000313" key="4">
    <source>
        <dbReference type="Proteomes" id="UP000233425"/>
    </source>
</evidence>
<evidence type="ECO:0000256" key="2">
    <source>
        <dbReference type="SAM" id="SignalP"/>
    </source>
</evidence>
<dbReference type="PROSITE" id="PS51257">
    <property type="entry name" value="PROKAR_LIPOPROTEIN"/>
    <property type="match status" value="1"/>
</dbReference>
<feature type="signal peptide" evidence="2">
    <location>
        <begin position="1"/>
        <end position="21"/>
    </location>
</feature>
<dbReference type="EMBL" id="NNSR01000045">
    <property type="protein sequence ID" value="PKD30822.1"/>
    <property type="molecule type" value="Genomic_DNA"/>
</dbReference>
<evidence type="ECO:0000313" key="3">
    <source>
        <dbReference type="EMBL" id="PKD30822.1"/>
    </source>
</evidence>
<feature type="chain" id="PRO_5039125322" description="Lipoprotein" evidence="2">
    <location>
        <begin position="22"/>
        <end position="164"/>
    </location>
</feature>
<protein>
    <recommendedName>
        <fullName evidence="5">Lipoprotein</fullName>
    </recommendedName>
</protein>
<keyword evidence="4" id="KW-1185">Reference proteome</keyword>
<dbReference type="AlphaFoldDB" id="A0A2N0UUY0"/>
<organism evidence="3 4">
    <name type="scientific">Ruminococcus bromii</name>
    <dbReference type="NCBI Taxonomy" id="40518"/>
    <lineage>
        <taxon>Bacteria</taxon>
        <taxon>Bacillati</taxon>
        <taxon>Bacillota</taxon>
        <taxon>Clostridia</taxon>
        <taxon>Eubacteriales</taxon>
        <taxon>Oscillospiraceae</taxon>
        <taxon>Ruminococcus</taxon>
    </lineage>
</organism>
<name>A0A2N0UUY0_9FIRM</name>
<accession>A0A2N0UUY0</accession>
<comment type="caution">
    <text evidence="3">The sequence shown here is derived from an EMBL/GenBank/DDBJ whole genome shotgun (WGS) entry which is preliminary data.</text>
</comment>
<proteinExistence type="predicted"/>
<sequence>MKKIISIMLLAVVISTSILFTGCGGEVASNNAQTSDEADTTALSDTTPTADPNQFSVEFYDYKTNELISKSNKNNLNEKLKASDDLIYMTSDNKVDSIDVEPSYVLLLSYLKDTSRDIWVLIYVKGDDVYVQADKRHANINLDTAGYDIYKSKYNKSQLEELIK</sequence>
<evidence type="ECO:0008006" key="5">
    <source>
        <dbReference type="Google" id="ProtNLM"/>
    </source>
</evidence>
<feature type="region of interest" description="Disordered" evidence="1">
    <location>
        <begin position="30"/>
        <end position="49"/>
    </location>
</feature>
<keyword evidence="2" id="KW-0732">Signal</keyword>
<evidence type="ECO:0000256" key="1">
    <source>
        <dbReference type="SAM" id="MobiDB-lite"/>
    </source>
</evidence>
<reference evidence="3" key="1">
    <citation type="journal article" date="2018" name="Environ. Microbiol.">
        <title>Sporulation capability and amylosome conservation among diverse human colonic and rumen isolates of the keystone starch-degrader Ruminococcus bromii.</title>
        <authorList>
            <person name="Mukhopadhya I."/>
            <person name="Morais S."/>
            <person name="Laverde-Gomez J."/>
            <person name="Sheridan P.O."/>
            <person name="Walker A.W."/>
            <person name="Kelly W."/>
            <person name="Klieve A.V."/>
            <person name="Ouwerkerk D."/>
            <person name="Duncan S.H."/>
            <person name="Louis P."/>
            <person name="Koropatkin N."/>
            <person name="Cockburn D."/>
            <person name="Kibler R."/>
            <person name="Cooper P.J."/>
            <person name="Sandoval C."/>
            <person name="Crost E."/>
            <person name="Juge N."/>
            <person name="Bayer E.A."/>
            <person name="Flint H.J."/>
        </authorList>
    </citation>
    <scope>NUCLEOTIDE SEQUENCE [LARGE SCALE GENOMIC DNA]</scope>
    <source>
        <strain evidence="3">ATCC 27255</strain>
    </source>
</reference>
<dbReference type="Proteomes" id="UP000233425">
    <property type="component" value="Unassembled WGS sequence"/>
</dbReference>
<dbReference type="RefSeq" id="WP_101028980.1">
    <property type="nucleotide sequence ID" value="NZ_CABMMZ010000045.1"/>
</dbReference>
<gene>
    <name evidence="3" type="ORF">RBATCC27255_00953</name>
</gene>